<dbReference type="InterPro" id="IPR038770">
    <property type="entry name" value="Na+/solute_symporter_sf"/>
</dbReference>
<keyword evidence="7 8" id="KW-0472">Membrane</keyword>
<dbReference type="Pfam" id="PF03547">
    <property type="entry name" value="Mem_trans"/>
    <property type="match status" value="2"/>
</dbReference>
<dbReference type="RefSeq" id="WP_146439056.1">
    <property type="nucleotide sequence ID" value="NZ_SJPL01000001.1"/>
</dbReference>
<protein>
    <submittedName>
        <fullName evidence="9">Membrane transport protein</fullName>
    </submittedName>
</protein>
<comment type="similarity">
    <text evidence="2">Belongs to the auxin efflux carrier (TC 2.A.69) family.</text>
</comment>
<dbReference type="PANTHER" id="PTHR36838">
    <property type="entry name" value="AUXIN EFFLUX CARRIER FAMILY PROTEIN"/>
    <property type="match status" value="1"/>
</dbReference>
<dbReference type="PANTHER" id="PTHR36838:SF3">
    <property type="entry name" value="TRANSPORTER AUXIN EFFLUX CARRIER EC FAMILY"/>
    <property type="match status" value="1"/>
</dbReference>
<evidence type="ECO:0000256" key="4">
    <source>
        <dbReference type="ARBA" id="ARBA00022475"/>
    </source>
</evidence>
<feature type="transmembrane region" description="Helical" evidence="8">
    <location>
        <begin position="6"/>
        <end position="25"/>
    </location>
</feature>
<dbReference type="GO" id="GO:0055085">
    <property type="term" value="P:transmembrane transport"/>
    <property type="evidence" value="ECO:0007669"/>
    <property type="project" value="InterPro"/>
</dbReference>
<feature type="transmembrane region" description="Helical" evidence="8">
    <location>
        <begin position="137"/>
        <end position="158"/>
    </location>
</feature>
<evidence type="ECO:0000256" key="2">
    <source>
        <dbReference type="ARBA" id="ARBA00010145"/>
    </source>
</evidence>
<evidence type="ECO:0000256" key="8">
    <source>
        <dbReference type="SAM" id="Phobius"/>
    </source>
</evidence>
<keyword evidence="6 8" id="KW-1133">Transmembrane helix</keyword>
<dbReference type="OrthoDB" id="233542at2"/>
<reference evidence="9 10" key="1">
    <citation type="submission" date="2019-02" db="EMBL/GenBank/DDBJ databases">
        <title>Deep-cultivation of Planctomycetes and their phenomic and genomic characterization uncovers novel biology.</title>
        <authorList>
            <person name="Wiegand S."/>
            <person name="Jogler M."/>
            <person name="Boedeker C."/>
            <person name="Pinto D."/>
            <person name="Vollmers J."/>
            <person name="Rivas-Marin E."/>
            <person name="Kohn T."/>
            <person name="Peeters S.H."/>
            <person name="Heuer A."/>
            <person name="Rast P."/>
            <person name="Oberbeckmann S."/>
            <person name="Bunk B."/>
            <person name="Jeske O."/>
            <person name="Meyerdierks A."/>
            <person name="Storesund J.E."/>
            <person name="Kallscheuer N."/>
            <person name="Luecker S."/>
            <person name="Lage O.M."/>
            <person name="Pohl T."/>
            <person name="Merkel B.J."/>
            <person name="Hornburger P."/>
            <person name="Mueller R.-W."/>
            <person name="Bruemmer F."/>
            <person name="Labrenz M."/>
            <person name="Spormann A.M."/>
            <person name="Op Den Camp H."/>
            <person name="Overmann J."/>
            <person name="Amann R."/>
            <person name="Jetten M.S.M."/>
            <person name="Mascher T."/>
            <person name="Medema M.H."/>
            <person name="Devos D.P."/>
            <person name="Kaster A.-K."/>
            <person name="Ovreas L."/>
            <person name="Rohde M."/>
            <person name="Galperin M.Y."/>
            <person name="Jogler C."/>
        </authorList>
    </citation>
    <scope>NUCLEOTIDE SEQUENCE [LARGE SCALE GENOMIC DNA]</scope>
    <source>
        <strain evidence="9 10">Pan14r</strain>
    </source>
</reference>
<comment type="subcellular location">
    <subcellularLocation>
        <location evidence="1">Cell membrane</location>
        <topology evidence="1">Multi-pass membrane protein</topology>
    </subcellularLocation>
</comment>
<feature type="transmembrane region" description="Helical" evidence="8">
    <location>
        <begin position="106"/>
        <end position="125"/>
    </location>
</feature>
<keyword evidence="4" id="KW-1003">Cell membrane</keyword>
<evidence type="ECO:0000256" key="1">
    <source>
        <dbReference type="ARBA" id="ARBA00004651"/>
    </source>
</evidence>
<evidence type="ECO:0000256" key="3">
    <source>
        <dbReference type="ARBA" id="ARBA00022448"/>
    </source>
</evidence>
<organism evidence="9 10">
    <name type="scientific">Crateriforma conspicua</name>
    <dbReference type="NCBI Taxonomy" id="2527996"/>
    <lineage>
        <taxon>Bacteria</taxon>
        <taxon>Pseudomonadati</taxon>
        <taxon>Planctomycetota</taxon>
        <taxon>Planctomycetia</taxon>
        <taxon>Planctomycetales</taxon>
        <taxon>Planctomycetaceae</taxon>
        <taxon>Crateriforma</taxon>
    </lineage>
</organism>
<evidence type="ECO:0000256" key="7">
    <source>
        <dbReference type="ARBA" id="ARBA00023136"/>
    </source>
</evidence>
<dbReference type="AlphaFoldDB" id="A0A5C5Y5A4"/>
<evidence type="ECO:0000313" key="10">
    <source>
        <dbReference type="Proteomes" id="UP000317238"/>
    </source>
</evidence>
<proteinExistence type="inferred from homology"/>
<feature type="transmembrane region" description="Helical" evidence="8">
    <location>
        <begin position="165"/>
        <end position="183"/>
    </location>
</feature>
<dbReference type="GO" id="GO:0005886">
    <property type="term" value="C:plasma membrane"/>
    <property type="evidence" value="ECO:0007669"/>
    <property type="project" value="UniProtKB-SubCell"/>
</dbReference>
<feature type="transmembrane region" description="Helical" evidence="8">
    <location>
        <begin position="203"/>
        <end position="223"/>
    </location>
</feature>
<evidence type="ECO:0000256" key="5">
    <source>
        <dbReference type="ARBA" id="ARBA00022692"/>
    </source>
</evidence>
<dbReference type="Proteomes" id="UP000317238">
    <property type="component" value="Unassembled WGS sequence"/>
</dbReference>
<gene>
    <name evidence="9" type="ORF">Pan14r_21160</name>
</gene>
<dbReference type="Gene3D" id="1.20.1530.20">
    <property type="match status" value="1"/>
</dbReference>
<evidence type="ECO:0000313" key="9">
    <source>
        <dbReference type="EMBL" id="TWT69821.1"/>
    </source>
</evidence>
<feature type="transmembrane region" description="Helical" evidence="8">
    <location>
        <begin position="298"/>
        <end position="319"/>
    </location>
</feature>
<keyword evidence="10" id="KW-1185">Reference proteome</keyword>
<name>A0A5C5Y5A4_9PLAN</name>
<keyword evidence="3" id="KW-0813">Transport</keyword>
<feature type="transmembrane region" description="Helical" evidence="8">
    <location>
        <begin position="267"/>
        <end position="286"/>
    </location>
</feature>
<dbReference type="EMBL" id="SJPL01000001">
    <property type="protein sequence ID" value="TWT69821.1"/>
    <property type="molecule type" value="Genomic_DNA"/>
</dbReference>
<sequence>MIADTYQIFMSVLGVFLVVALGASCRRAGWLTPNADRSLANLTAKVLLPALFFDRILSGDRIASLLDTWTPPLFGFTITVIGFLLGLGLARLLGGWMGLKDASSRSAFALGVGICNYGYIPLPLAERFYPDAMVDLILHNVGVDLALWSVGVAIISGGRGQQRQWWRSLISPPLVAVVIAMTLKRTGWVDFVPQPILLATEKLGSCSVPLGLMLSGALIIDFLKDADWGGAIRTIVCAVGFRQLVMPVAILAVATFLARTVQMQQVLMLQAAMPAAIFPIVLVRLYDRDTVTSMRVILSTSIFGIVMVPFWLAVGKWWLGV</sequence>
<accession>A0A5C5Y5A4</accession>
<feature type="transmembrane region" description="Helical" evidence="8">
    <location>
        <begin position="244"/>
        <end position="261"/>
    </location>
</feature>
<keyword evidence="5 8" id="KW-0812">Transmembrane</keyword>
<feature type="transmembrane region" description="Helical" evidence="8">
    <location>
        <begin position="73"/>
        <end position="94"/>
    </location>
</feature>
<dbReference type="InterPro" id="IPR004776">
    <property type="entry name" value="Mem_transp_PIN-like"/>
</dbReference>
<evidence type="ECO:0000256" key="6">
    <source>
        <dbReference type="ARBA" id="ARBA00022989"/>
    </source>
</evidence>
<comment type="caution">
    <text evidence="9">The sequence shown here is derived from an EMBL/GenBank/DDBJ whole genome shotgun (WGS) entry which is preliminary data.</text>
</comment>